<evidence type="ECO:0000256" key="2">
    <source>
        <dbReference type="SAM" id="Phobius"/>
    </source>
</evidence>
<evidence type="ECO:0000313" key="4">
    <source>
        <dbReference type="Proteomes" id="UP000202420"/>
    </source>
</evidence>
<dbReference type="RefSeq" id="YP_001426990.1">
    <property type="nucleotide sequence ID" value="NC_008724.1"/>
</dbReference>
<dbReference type="GeneID" id="5470738"/>
<feature type="transmembrane region" description="Helical" evidence="2">
    <location>
        <begin position="6"/>
        <end position="25"/>
    </location>
</feature>
<evidence type="ECO:0000256" key="1">
    <source>
        <dbReference type="SAM" id="Coils"/>
    </source>
</evidence>
<evidence type="ECO:0000313" key="3">
    <source>
        <dbReference type="EMBL" id="ABT16643.1"/>
    </source>
</evidence>
<keyword evidence="2" id="KW-0472">Membrane</keyword>
<dbReference type="KEGG" id="vg:5470738"/>
<proteinExistence type="predicted"/>
<gene>
    <name evidence="3" type="primary">Z509L</name>
    <name evidence="3" type="ORF">ATCV1_Z509L</name>
</gene>
<reference evidence="3 4" key="1">
    <citation type="submission" date="2006-09" db="EMBL/GenBank/DDBJ databases">
        <title>Sequence and annotation of the 288-kb ATCV-1 virus that infects an endosymbiotic Chlorella strain of the heliozoon Acanthocystis turfacea.</title>
        <authorList>
            <person name="Fitzgerald L.A."/>
            <person name="Graves M.V."/>
            <person name="Li X."/>
            <person name="Pfitzner A.J.P."/>
            <person name="Hartigan J."/>
            <person name="Van Etten J.L."/>
        </authorList>
    </citation>
    <scope>NUCLEOTIDE SEQUENCE [LARGE SCALE GENOMIC DNA]</scope>
    <source>
        <strain evidence="3 4">ATCV-1</strain>
    </source>
</reference>
<name>A7K9B9_9PHYC</name>
<keyword evidence="1" id="KW-0175">Coiled coil</keyword>
<dbReference type="EMBL" id="EF101928">
    <property type="protein sequence ID" value="ABT16643.1"/>
    <property type="molecule type" value="Genomic_DNA"/>
</dbReference>
<organism evidence="3 4">
    <name type="scientific">Chlorovirus heliozoae</name>
    <dbReference type="NCBI Taxonomy" id="322019"/>
    <lineage>
        <taxon>Viruses</taxon>
        <taxon>Varidnaviria</taxon>
        <taxon>Bamfordvirae</taxon>
        <taxon>Nucleocytoviricota</taxon>
        <taxon>Megaviricetes</taxon>
        <taxon>Algavirales</taxon>
        <taxon>Phycodnaviridae</taxon>
        <taxon>Chlorovirus</taxon>
    </lineage>
</organism>
<feature type="coiled-coil region" evidence="1">
    <location>
        <begin position="66"/>
        <end position="93"/>
    </location>
</feature>
<dbReference type="Proteomes" id="UP000202420">
    <property type="component" value="Segment"/>
</dbReference>
<keyword evidence="2" id="KW-0812">Transmembrane</keyword>
<protein>
    <submittedName>
        <fullName evidence="3">Uncharacterized protein Z509L</fullName>
    </submittedName>
</protein>
<sequence>MKKRYIFGIVITALLAVAVIAFFVYKNLDDIKDAFSGTKKTPNAQAGVVKAVLTTSKVAPTSPDAVVNATKSNSRLSAELNALKRKTQELANTANKTFDKVLYTFKAEAKTKASQSTPVSDIVVENTKQRKAKDEDAAADKYMEILKQIEIEKAKAAISLTGARTEGQKAATLNTLNIDALDAEMELYSENRIRTQASRKPFSKGEAEAYVKYFT</sequence>
<accession>A7K9B9</accession>
<keyword evidence="2" id="KW-1133">Transmembrane helix</keyword>
<keyword evidence="4" id="KW-1185">Reference proteome</keyword>